<sequence length="774" mass="89739">MSYIELIRARRRVQKSLHQFVVYEENARRRYNGINEFIPEHSKFKMFLRTIFPFLRSEKDYKAETFYQRIYEEGTRENSVAKILLSFTILQFIGILMYSITTFKYAVFPQKAGVYIGIIVQIIICFNIFSKFSRCVIMLSFPALITSKLRQILLLLLILWAFQNSAMNVTKNFQQTAEGISCVQNRIISVVKEVMGSIKSVLGERMIEDVIELVRQILNPMELFKKNVGGLSNMITKMTELFGDESSILRKAQDLCDESLVGPEAKCRGFVDESIESCEKRVWKVFCLPIKTLYASCNLVSVMVAHCNMPSKIIQYVNSGVNNMIASAANQTINSLKKNGKLNVFGGMSDDAIKSLSKGHLMKDIGLEFVADYDSHHKNDVDLIKLQELIKKEFDFLVKLLYYVETFINSAIYFVVFEGILWSTIYLYKFLKREKHDNHYIGQRFIEMDVQREIQGMSCILPLLDREKITYIKSYQKKLTKLEKRWTYFRMSLTFFSGVVPFLLVAMDIVVYNSFEMLFHFLTDDVFFEFPSLYKFKVSGNGMFAGLLNKILDMFEPVSSLTKKKDNMWTQCLVEPSPPNYELYEKMLYVFIFCFILCPAESYLKRFRHVIASSYYPSRIQPRLLYLYNEILEKRRSSIQRAMMATKQMDEQMKLIKDHRGKGKKKNLVNKALPSLTKDTYCCTKCSRGDLRISDEFNTRICVNCHSVYCIDCYTIRKRCIDCNYTLQVMTHKIEFYYDSSGDDESDSSSSSSSTSSPSSGSTSPISPKAKKDV</sequence>
<keyword evidence="8" id="KW-1185">Reference proteome</keyword>
<dbReference type="PANTHER" id="PTHR21041:SF9">
    <property type="entry name" value="DENDRITIC CELL-SPECIFIC TRANSMEMBRANE PROTEIN-LIKE DOMAIN-CONTAINING PROTEIN"/>
    <property type="match status" value="1"/>
</dbReference>
<evidence type="ECO:0000256" key="6">
    <source>
        <dbReference type="SAM" id="Phobius"/>
    </source>
</evidence>
<dbReference type="Pfam" id="PF26039">
    <property type="entry name" value="Dcst2"/>
    <property type="match status" value="1"/>
</dbReference>
<feature type="transmembrane region" description="Helical" evidence="6">
    <location>
        <begin position="407"/>
        <end position="428"/>
    </location>
</feature>
<feature type="transmembrane region" description="Helical" evidence="6">
    <location>
        <begin position="112"/>
        <end position="129"/>
    </location>
</feature>
<keyword evidence="4 6" id="KW-0472">Membrane</keyword>
<keyword evidence="2 6" id="KW-0812">Transmembrane</keyword>
<feature type="transmembrane region" description="Helical" evidence="6">
    <location>
        <begin position="79"/>
        <end position="100"/>
    </location>
</feature>
<proteinExistence type="predicted"/>
<feature type="domain" description="Dendritic cell-specific transmembrane protein-like" evidence="7">
    <location>
        <begin position="436"/>
        <end position="628"/>
    </location>
</feature>
<keyword evidence="3 6" id="KW-1133">Transmembrane helix</keyword>
<evidence type="ECO:0000256" key="2">
    <source>
        <dbReference type="ARBA" id="ARBA00022692"/>
    </source>
</evidence>
<protein>
    <submittedName>
        <fullName evidence="9">DC_STAMP domain-containing protein</fullName>
    </submittedName>
</protein>
<dbReference type="InterPro" id="IPR012858">
    <property type="entry name" value="DC_STAMP-like"/>
</dbReference>
<feature type="compositionally biased region" description="Low complexity" evidence="5">
    <location>
        <begin position="748"/>
        <end position="767"/>
    </location>
</feature>
<accession>A0A0K0F0I6</accession>
<evidence type="ECO:0000256" key="3">
    <source>
        <dbReference type="ARBA" id="ARBA00022989"/>
    </source>
</evidence>
<organism evidence="8 9">
    <name type="scientific">Strongyloides venezuelensis</name>
    <name type="common">Threadworm</name>
    <dbReference type="NCBI Taxonomy" id="75913"/>
    <lineage>
        <taxon>Eukaryota</taxon>
        <taxon>Metazoa</taxon>
        <taxon>Ecdysozoa</taxon>
        <taxon>Nematoda</taxon>
        <taxon>Chromadorea</taxon>
        <taxon>Rhabditida</taxon>
        <taxon>Tylenchina</taxon>
        <taxon>Panagrolaimomorpha</taxon>
        <taxon>Strongyloidoidea</taxon>
        <taxon>Strongyloididae</taxon>
        <taxon>Strongyloides</taxon>
    </lineage>
</organism>
<evidence type="ECO:0000256" key="5">
    <source>
        <dbReference type="SAM" id="MobiDB-lite"/>
    </source>
</evidence>
<dbReference type="Pfam" id="PF07782">
    <property type="entry name" value="DC_STAMP"/>
    <property type="match status" value="1"/>
</dbReference>
<evidence type="ECO:0000256" key="4">
    <source>
        <dbReference type="ARBA" id="ARBA00023136"/>
    </source>
</evidence>
<dbReference type="STRING" id="75913.A0A0K0F0I6"/>
<dbReference type="AlphaFoldDB" id="A0A0K0F0I6"/>
<name>A0A0K0F0I6_STRVS</name>
<feature type="transmembrane region" description="Helical" evidence="6">
    <location>
        <begin position="488"/>
        <end position="512"/>
    </location>
</feature>
<dbReference type="InterPro" id="IPR051856">
    <property type="entry name" value="CSR-E3_Ligase_Protein"/>
</dbReference>
<reference evidence="8" key="1">
    <citation type="submission" date="2014-07" db="EMBL/GenBank/DDBJ databases">
        <authorList>
            <person name="Martin A.A"/>
            <person name="De Silva N."/>
        </authorList>
    </citation>
    <scope>NUCLEOTIDE SEQUENCE</scope>
</reference>
<reference evidence="9" key="2">
    <citation type="submission" date="2015-08" db="UniProtKB">
        <authorList>
            <consortium name="WormBaseParasite"/>
        </authorList>
    </citation>
    <scope>IDENTIFICATION</scope>
</reference>
<feature type="region of interest" description="Disordered" evidence="5">
    <location>
        <begin position="741"/>
        <end position="774"/>
    </location>
</feature>
<evidence type="ECO:0000256" key="1">
    <source>
        <dbReference type="ARBA" id="ARBA00004141"/>
    </source>
</evidence>
<evidence type="ECO:0000259" key="7">
    <source>
        <dbReference type="Pfam" id="PF07782"/>
    </source>
</evidence>
<evidence type="ECO:0000313" key="8">
    <source>
        <dbReference type="Proteomes" id="UP000035680"/>
    </source>
</evidence>
<dbReference type="GO" id="GO:0016020">
    <property type="term" value="C:membrane"/>
    <property type="evidence" value="ECO:0007669"/>
    <property type="project" value="UniProtKB-SubCell"/>
</dbReference>
<dbReference type="Proteomes" id="UP000035680">
    <property type="component" value="Unassembled WGS sequence"/>
</dbReference>
<dbReference type="WBParaSite" id="SVE_0230000.1">
    <property type="protein sequence ID" value="SVE_0230000.1"/>
    <property type="gene ID" value="SVE_0230000"/>
</dbReference>
<feature type="transmembrane region" description="Helical" evidence="6">
    <location>
        <begin position="136"/>
        <end position="162"/>
    </location>
</feature>
<dbReference type="PANTHER" id="PTHR21041">
    <property type="entry name" value="DENDRITIC CELL-SPECIFIC TRANSMEMBRANE PROTEIN"/>
    <property type="match status" value="1"/>
</dbReference>
<comment type="subcellular location">
    <subcellularLocation>
        <location evidence="1">Membrane</location>
        <topology evidence="1">Multi-pass membrane protein</topology>
    </subcellularLocation>
</comment>
<evidence type="ECO:0000313" key="9">
    <source>
        <dbReference type="WBParaSite" id="SVE_0230000.1"/>
    </source>
</evidence>